<name>A0AA85FAH2_9TREM</name>
<organism evidence="2 3">
    <name type="scientific">Schistosoma rodhaini</name>
    <dbReference type="NCBI Taxonomy" id="6188"/>
    <lineage>
        <taxon>Eukaryota</taxon>
        <taxon>Metazoa</taxon>
        <taxon>Spiralia</taxon>
        <taxon>Lophotrochozoa</taxon>
        <taxon>Platyhelminthes</taxon>
        <taxon>Trematoda</taxon>
        <taxon>Digenea</taxon>
        <taxon>Strigeidida</taxon>
        <taxon>Schistosomatoidea</taxon>
        <taxon>Schistosomatidae</taxon>
        <taxon>Schistosoma</taxon>
    </lineage>
</organism>
<keyword evidence="1" id="KW-1133">Transmembrane helix</keyword>
<reference evidence="3" key="2">
    <citation type="submission" date="2023-11" db="UniProtKB">
        <authorList>
            <consortium name="WormBaseParasite"/>
        </authorList>
    </citation>
    <scope>IDENTIFICATION</scope>
</reference>
<evidence type="ECO:0000313" key="3">
    <source>
        <dbReference type="WBParaSite" id="SRDH1_42500.2"/>
    </source>
</evidence>
<proteinExistence type="predicted"/>
<keyword evidence="1" id="KW-0472">Membrane</keyword>
<keyword evidence="1" id="KW-0812">Transmembrane</keyword>
<sequence length="122" mass="13727">MSKKPSNNQDVSLSSKSIQFIIALFGISTFMILNITLIVRQFHRESKNSPTLMIFQTGITLLGFLIIIFLVVISQLNKTSEMLSEEEIVHESINKDFMLALASWCILMVSSMHIVSTTGIFN</sequence>
<protein>
    <submittedName>
        <fullName evidence="3">Uncharacterized protein</fullName>
    </submittedName>
</protein>
<keyword evidence="2" id="KW-1185">Reference proteome</keyword>
<dbReference type="AlphaFoldDB" id="A0AA85FAH2"/>
<dbReference type="WBParaSite" id="SRDH1_42500.2">
    <property type="protein sequence ID" value="SRDH1_42500.2"/>
    <property type="gene ID" value="SRDH1_42500"/>
</dbReference>
<evidence type="ECO:0000256" key="1">
    <source>
        <dbReference type="SAM" id="Phobius"/>
    </source>
</evidence>
<feature type="transmembrane region" description="Helical" evidence="1">
    <location>
        <begin position="20"/>
        <end position="39"/>
    </location>
</feature>
<evidence type="ECO:0000313" key="2">
    <source>
        <dbReference type="Proteomes" id="UP000050792"/>
    </source>
</evidence>
<feature type="transmembrane region" description="Helical" evidence="1">
    <location>
        <begin position="51"/>
        <end position="77"/>
    </location>
</feature>
<feature type="transmembrane region" description="Helical" evidence="1">
    <location>
        <begin position="97"/>
        <end position="121"/>
    </location>
</feature>
<reference evidence="2" key="1">
    <citation type="submission" date="2022-06" db="EMBL/GenBank/DDBJ databases">
        <authorList>
            <person name="Berger JAMES D."/>
            <person name="Berger JAMES D."/>
        </authorList>
    </citation>
    <scope>NUCLEOTIDE SEQUENCE [LARGE SCALE GENOMIC DNA]</scope>
</reference>
<accession>A0AA85FAH2</accession>
<dbReference type="Proteomes" id="UP000050792">
    <property type="component" value="Unassembled WGS sequence"/>
</dbReference>